<evidence type="ECO:0000256" key="4">
    <source>
        <dbReference type="ARBA" id="ARBA00049194"/>
    </source>
</evidence>
<dbReference type="FunFam" id="3.40.605.10:FF:000007">
    <property type="entry name" value="NAD/NADP-dependent betaine aldehyde dehydrogenase"/>
    <property type="match status" value="1"/>
</dbReference>
<dbReference type="CDD" id="cd07139">
    <property type="entry name" value="ALDH_AldA-Rv0768"/>
    <property type="match status" value="1"/>
</dbReference>
<dbReference type="InterPro" id="IPR016162">
    <property type="entry name" value="Ald_DH_N"/>
</dbReference>
<accession>A0AAU4K7C6</accession>
<protein>
    <recommendedName>
        <fullName evidence="3">aldehyde dehydrogenase (NAD(+))</fullName>
        <ecNumber evidence="3">1.2.1.3</ecNumber>
    </recommendedName>
</protein>
<comment type="similarity">
    <text evidence="1 6">Belongs to the aldehyde dehydrogenase family.</text>
</comment>
<keyword evidence="2 6" id="KW-0560">Oxidoreductase</keyword>
<dbReference type="Gene3D" id="3.40.309.10">
    <property type="entry name" value="Aldehyde Dehydrogenase, Chain A, domain 2"/>
    <property type="match status" value="1"/>
</dbReference>
<feature type="domain" description="Aldehyde dehydrogenase" evidence="7">
    <location>
        <begin position="29"/>
        <end position="490"/>
    </location>
</feature>
<dbReference type="AlphaFoldDB" id="A0AAU4K7C6"/>
<evidence type="ECO:0000256" key="5">
    <source>
        <dbReference type="PROSITE-ProRule" id="PRU10007"/>
    </source>
</evidence>
<evidence type="ECO:0000256" key="1">
    <source>
        <dbReference type="ARBA" id="ARBA00009986"/>
    </source>
</evidence>
<dbReference type="PANTHER" id="PTHR42804">
    <property type="entry name" value="ALDEHYDE DEHYDROGENASE"/>
    <property type="match status" value="1"/>
</dbReference>
<evidence type="ECO:0000259" key="7">
    <source>
        <dbReference type="Pfam" id="PF00171"/>
    </source>
</evidence>
<dbReference type="PROSITE" id="PS00687">
    <property type="entry name" value="ALDEHYDE_DEHYDR_GLU"/>
    <property type="match status" value="1"/>
</dbReference>
<dbReference type="PROSITE" id="PS00070">
    <property type="entry name" value="ALDEHYDE_DEHYDR_CYS"/>
    <property type="match status" value="1"/>
</dbReference>
<dbReference type="EMBL" id="CP108021">
    <property type="protein sequence ID" value="WUM21912.1"/>
    <property type="molecule type" value="Genomic_DNA"/>
</dbReference>
<dbReference type="InterPro" id="IPR016163">
    <property type="entry name" value="Ald_DH_C"/>
</dbReference>
<feature type="active site" evidence="5">
    <location>
        <position position="266"/>
    </location>
</feature>
<name>A0AAU4K7C6_9NOCA</name>
<dbReference type="InterPro" id="IPR016161">
    <property type="entry name" value="Ald_DH/histidinol_DH"/>
</dbReference>
<dbReference type="InterPro" id="IPR029510">
    <property type="entry name" value="Ald_DH_CS_GLU"/>
</dbReference>
<dbReference type="GO" id="GO:0004029">
    <property type="term" value="F:aldehyde dehydrogenase (NAD+) activity"/>
    <property type="evidence" value="ECO:0007669"/>
    <property type="project" value="UniProtKB-EC"/>
</dbReference>
<dbReference type="InterPro" id="IPR016160">
    <property type="entry name" value="Ald_DH_CS_CYS"/>
</dbReference>
<comment type="catalytic activity">
    <reaction evidence="4">
        <text>an aldehyde + NAD(+) + H2O = a carboxylate + NADH + 2 H(+)</text>
        <dbReference type="Rhea" id="RHEA:16185"/>
        <dbReference type="ChEBI" id="CHEBI:15377"/>
        <dbReference type="ChEBI" id="CHEBI:15378"/>
        <dbReference type="ChEBI" id="CHEBI:17478"/>
        <dbReference type="ChEBI" id="CHEBI:29067"/>
        <dbReference type="ChEBI" id="CHEBI:57540"/>
        <dbReference type="ChEBI" id="CHEBI:57945"/>
        <dbReference type="EC" id="1.2.1.3"/>
    </reaction>
</comment>
<proteinExistence type="inferred from homology"/>
<dbReference type="FunFam" id="3.40.309.10:FF:000012">
    <property type="entry name" value="Betaine aldehyde dehydrogenase"/>
    <property type="match status" value="1"/>
</dbReference>
<dbReference type="InterPro" id="IPR015590">
    <property type="entry name" value="Aldehyde_DH_dom"/>
</dbReference>
<gene>
    <name evidence="8" type="ORF">OG579_09160</name>
</gene>
<dbReference type="PANTHER" id="PTHR42804:SF1">
    <property type="entry name" value="ALDEHYDE DEHYDROGENASE-RELATED"/>
    <property type="match status" value="1"/>
</dbReference>
<dbReference type="KEGG" id="whr:OG579_09160"/>
<dbReference type="EC" id="1.2.1.3" evidence="3"/>
<organism evidence="8 9">
    <name type="scientific">Williamsia herbipolensis</name>
    <dbReference type="NCBI Taxonomy" id="1603258"/>
    <lineage>
        <taxon>Bacteria</taxon>
        <taxon>Bacillati</taxon>
        <taxon>Actinomycetota</taxon>
        <taxon>Actinomycetes</taxon>
        <taxon>Mycobacteriales</taxon>
        <taxon>Nocardiaceae</taxon>
        <taxon>Williamsia</taxon>
    </lineage>
</organism>
<sequence>MTDTVATAPSDPRADSAHDHDTLYIGGTWTAPHSTATLDVYSPATGERVGRAPDGDAVDIDAAVTAARRAFESGVWSRRSPAERADVLDRVADLIDERGEAIQALVSAEMGAMPSDVGMLQQLPGTGVLRAYAAAAREYPWVEHRTGLFGTTRIEREGVGVVGAITAWNVPLFLMCNKLGPALAAGCSVVLKPAPETPISALYLIEIFAEAGVPEGVLSVVTGGVETGKALVEHAGVDKITFTGSTAAGRVIGSRCGALLKRCQLELGGKSAAIVLDDVNVDEIAAMLAFYGLFNTGQACVAQTRILVPRSRHDEIVDAVVAAAAAMTPGKPGDPEARLGPIITEKQRDKIEGYIRTGTEQGATLALDGGRPEGLESGYFLSPTVFTGVTNDMTIAREEIFGPVLSIIDYDTVDEAVDIANDSEYGLAGAIWTADVERGIELAGRIRTGTLGINWYAIDPASPFGGYKNSGIGRENGREGLESYLEHKSIILPMGYTPES</sequence>
<evidence type="ECO:0000256" key="3">
    <source>
        <dbReference type="ARBA" id="ARBA00024226"/>
    </source>
</evidence>
<evidence type="ECO:0000313" key="8">
    <source>
        <dbReference type="EMBL" id="WUM21912.1"/>
    </source>
</evidence>
<dbReference type="SUPFAM" id="SSF53720">
    <property type="entry name" value="ALDH-like"/>
    <property type="match status" value="1"/>
</dbReference>
<reference evidence="8 9" key="1">
    <citation type="submission" date="2022-10" db="EMBL/GenBank/DDBJ databases">
        <title>The complete genomes of actinobacterial strains from the NBC collection.</title>
        <authorList>
            <person name="Joergensen T.S."/>
            <person name="Alvarez Arevalo M."/>
            <person name="Sterndorff E.B."/>
            <person name="Faurdal D."/>
            <person name="Vuksanovic O."/>
            <person name="Mourched A.-S."/>
            <person name="Charusanti P."/>
            <person name="Shaw S."/>
            <person name="Blin K."/>
            <person name="Weber T."/>
        </authorList>
    </citation>
    <scope>NUCLEOTIDE SEQUENCE [LARGE SCALE GENOMIC DNA]</scope>
    <source>
        <strain evidence="8 9">NBC_00319</strain>
    </source>
</reference>
<evidence type="ECO:0000256" key="2">
    <source>
        <dbReference type="ARBA" id="ARBA00023002"/>
    </source>
</evidence>
<evidence type="ECO:0000256" key="6">
    <source>
        <dbReference type="RuleBase" id="RU003345"/>
    </source>
</evidence>
<keyword evidence="9" id="KW-1185">Reference proteome</keyword>
<evidence type="ECO:0000313" key="9">
    <source>
        <dbReference type="Proteomes" id="UP001432128"/>
    </source>
</evidence>
<dbReference type="Proteomes" id="UP001432128">
    <property type="component" value="Chromosome"/>
</dbReference>
<dbReference type="Gene3D" id="3.40.605.10">
    <property type="entry name" value="Aldehyde Dehydrogenase, Chain A, domain 1"/>
    <property type="match status" value="1"/>
</dbReference>
<dbReference type="Pfam" id="PF00171">
    <property type="entry name" value="Aldedh"/>
    <property type="match status" value="1"/>
</dbReference>
<dbReference type="RefSeq" id="WP_045821866.1">
    <property type="nucleotide sequence ID" value="NZ_CP108021.1"/>
</dbReference>